<protein>
    <submittedName>
        <fullName evidence="1">Uncharacterized protein</fullName>
    </submittedName>
</protein>
<comment type="caution">
    <text evidence="1">The sequence shown here is derived from an EMBL/GenBank/DDBJ whole genome shotgun (WGS) entry which is preliminary data.</text>
</comment>
<gene>
    <name evidence="1" type="ORF">SKAU_G00111100</name>
</gene>
<organism evidence="1 2">
    <name type="scientific">Synaphobranchus kaupii</name>
    <name type="common">Kaup's arrowtooth eel</name>
    <dbReference type="NCBI Taxonomy" id="118154"/>
    <lineage>
        <taxon>Eukaryota</taxon>
        <taxon>Metazoa</taxon>
        <taxon>Chordata</taxon>
        <taxon>Craniata</taxon>
        <taxon>Vertebrata</taxon>
        <taxon>Euteleostomi</taxon>
        <taxon>Actinopterygii</taxon>
        <taxon>Neopterygii</taxon>
        <taxon>Teleostei</taxon>
        <taxon>Anguilliformes</taxon>
        <taxon>Synaphobranchidae</taxon>
        <taxon>Synaphobranchus</taxon>
    </lineage>
</organism>
<evidence type="ECO:0000313" key="1">
    <source>
        <dbReference type="EMBL" id="KAJ8371082.1"/>
    </source>
</evidence>
<keyword evidence="2" id="KW-1185">Reference proteome</keyword>
<accession>A0A9Q1G0Q7</accession>
<dbReference type="AlphaFoldDB" id="A0A9Q1G0Q7"/>
<evidence type="ECO:0000313" key="2">
    <source>
        <dbReference type="Proteomes" id="UP001152622"/>
    </source>
</evidence>
<dbReference type="Proteomes" id="UP001152622">
    <property type="component" value="Chromosome 3"/>
</dbReference>
<reference evidence="1" key="1">
    <citation type="journal article" date="2023" name="Science">
        <title>Genome structures resolve the early diversification of teleost fishes.</title>
        <authorList>
            <person name="Parey E."/>
            <person name="Louis A."/>
            <person name="Montfort J."/>
            <person name="Bouchez O."/>
            <person name="Roques C."/>
            <person name="Iampietro C."/>
            <person name="Lluch J."/>
            <person name="Castinel A."/>
            <person name="Donnadieu C."/>
            <person name="Desvignes T."/>
            <person name="Floi Bucao C."/>
            <person name="Jouanno E."/>
            <person name="Wen M."/>
            <person name="Mejri S."/>
            <person name="Dirks R."/>
            <person name="Jansen H."/>
            <person name="Henkel C."/>
            <person name="Chen W.J."/>
            <person name="Zahm M."/>
            <person name="Cabau C."/>
            <person name="Klopp C."/>
            <person name="Thompson A.W."/>
            <person name="Robinson-Rechavi M."/>
            <person name="Braasch I."/>
            <person name="Lecointre G."/>
            <person name="Bobe J."/>
            <person name="Postlethwait J.H."/>
            <person name="Berthelot C."/>
            <person name="Roest Crollius H."/>
            <person name="Guiguen Y."/>
        </authorList>
    </citation>
    <scope>NUCLEOTIDE SEQUENCE</scope>
    <source>
        <strain evidence="1">WJC10195</strain>
    </source>
</reference>
<sequence>MATCALEPPPPSSLLSGEPERQKGIAMVIRTQNLTQRAVRGDCRALRQCSVVGAEGRWPRARLAGEGRRGLEVFGRRGTLPVTDTKPRLACGAAGVHGSVRGEEGWHQTPANPSATGLASELAAVLPLRCLDASVFSGRRVVTDALSAQRRSPTLRALCKLSAGLAEYECPLSGWP</sequence>
<dbReference type="EMBL" id="JAINUF010000003">
    <property type="protein sequence ID" value="KAJ8371082.1"/>
    <property type="molecule type" value="Genomic_DNA"/>
</dbReference>
<proteinExistence type="predicted"/>
<name>A0A9Q1G0Q7_SYNKA</name>